<evidence type="ECO:0000256" key="1">
    <source>
        <dbReference type="SAM" id="MobiDB-lite"/>
    </source>
</evidence>
<feature type="region of interest" description="Disordered" evidence="1">
    <location>
        <begin position="392"/>
        <end position="421"/>
    </location>
</feature>
<protein>
    <submittedName>
        <fullName evidence="2">Uncharacterized protein</fullName>
    </submittedName>
</protein>
<dbReference type="AlphaFoldDB" id="A0A9P4IA19"/>
<evidence type="ECO:0000313" key="3">
    <source>
        <dbReference type="Proteomes" id="UP000799772"/>
    </source>
</evidence>
<name>A0A9P4IA19_9PEZI</name>
<keyword evidence="3" id="KW-1185">Reference proteome</keyword>
<comment type="caution">
    <text evidence="2">The sequence shown here is derived from an EMBL/GenBank/DDBJ whole genome shotgun (WGS) entry which is preliminary data.</text>
</comment>
<reference evidence="2" key="1">
    <citation type="journal article" date="2020" name="Stud. Mycol.">
        <title>101 Dothideomycetes genomes: a test case for predicting lifestyles and emergence of pathogens.</title>
        <authorList>
            <person name="Haridas S."/>
            <person name="Albert R."/>
            <person name="Binder M."/>
            <person name="Bloem J."/>
            <person name="Labutti K."/>
            <person name="Salamov A."/>
            <person name="Andreopoulos B."/>
            <person name="Baker S."/>
            <person name="Barry K."/>
            <person name="Bills G."/>
            <person name="Bluhm B."/>
            <person name="Cannon C."/>
            <person name="Castanera R."/>
            <person name="Culley D."/>
            <person name="Daum C."/>
            <person name="Ezra D."/>
            <person name="Gonzalez J."/>
            <person name="Henrissat B."/>
            <person name="Kuo A."/>
            <person name="Liang C."/>
            <person name="Lipzen A."/>
            <person name="Lutzoni F."/>
            <person name="Magnuson J."/>
            <person name="Mondo S."/>
            <person name="Nolan M."/>
            <person name="Ohm R."/>
            <person name="Pangilinan J."/>
            <person name="Park H.-J."/>
            <person name="Ramirez L."/>
            <person name="Alfaro M."/>
            <person name="Sun H."/>
            <person name="Tritt A."/>
            <person name="Yoshinaga Y."/>
            <person name="Zwiers L.-H."/>
            <person name="Turgeon B."/>
            <person name="Goodwin S."/>
            <person name="Spatafora J."/>
            <person name="Crous P."/>
            <person name="Grigoriev I."/>
        </authorList>
    </citation>
    <scope>NUCLEOTIDE SEQUENCE</scope>
    <source>
        <strain evidence="2">CBS 133067</strain>
    </source>
</reference>
<organism evidence="2 3">
    <name type="scientific">Rhizodiscina lignyota</name>
    <dbReference type="NCBI Taxonomy" id="1504668"/>
    <lineage>
        <taxon>Eukaryota</taxon>
        <taxon>Fungi</taxon>
        <taxon>Dikarya</taxon>
        <taxon>Ascomycota</taxon>
        <taxon>Pezizomycotina</taxon>
        <taxon>Dothideomycetes</taxon>
        <taxon>Pleosporomycetidae</taxon>
        <taxon>Aulographales</taxon>
        <taxon>Rhizodiscinaceae</taxon>
        <taxon>Rhizodiscina</taxon>
    </lineage>
</organism>
<evidence type="ECO:0000313" key="2">
    <source>
        <dbReference type="EMBL" id="KAF2095633.1"/>
    </source>
</evidence>
<sequence>MPTRQGQWTVLIEVTSLSTTHFGVLLTWSIELQTLNAQAPVISTMNPVLPRRDARLSSCRVAASLEASNWAGHNTHPKVGQLETHDPTRSYFLRELESELAGESGDLDSAGPFDSLQAEILSLHGLQSQQRGRCAPASAAPDVVVGYCLRACSLAVGETSLQALPARGMLQFGVVPAPLSLLSADVKGTNCVLSRMQSCISHGCRRRPRADGGSPRAHVDEASRFCCASPLRHQFAASSSHDRLPERLTQRFDGLTKSVQWLPPPPSRSPQFGTLLGQEGKRCAGPAVMLARWSSERPGSPVSGKCTTCRLATSARVAELARLGENRRSLGGAFPLDLSLVSGSGKRHCSSLTPSLRVHAVSANAVEAAGDERCSQGALRHLLAAEIVVDDSSSSEGSVPNPIILQPPKAAVKGPSDRPLLQFQEGRCRDRGTAEVRTPFR</sequence>
<gene>
    <name evidence="2" type="ORF">NA57DRAFT_59620</name>
</gene>
<proteinExistence type="predicted"/>
<accession>A0A9P4IA19</accession>
<dbReference type="Proteomes" id="UP000799772">
    <property type="component" value="Unassembled WGS sequence"/>
</dbReference>
<dbReference type="EMBL" id="ML978131">
    <property type="protein sequence ID" value="KAF2095633.1"/>
    <property type="molecule type" value="Genomic_DNA"/>
</dbReference>